<dbReference type="KEGG" id="bfc:BacF7301_07310"/>
<protein>
    <submittedName>
        <fullName evidence="1">Uncharacterized protein</fullName>
    </submittedName>
</protein>
<sequence>MCAVLSIQAKKEPVKIFPRSYGYYTKGNNGAQTITYDKGYGRFGWNNKGFKTDLSAYTHMVLEIEPTDSRVELHIIYDNDGEEEDVKLGQINMGKDQIKVEFDGMRKIKAIYLTKSKPGTVKVLDFHLTDGQD</sequence>
<reference evidence="1 2" key="1">
    <citation type="submission" date="2020-03" db="EMBL/GenBank/DDBJ databases">
        <title>Genomic analysis of Bacteroides faecium CBA7301.</title>
        <authorList>
            <person name="Kim J."/>
            <person name="Roh S.W."/>
        </authorList>
    </citation>
    <scope>NUCLEOTIDE SEQUENCE [LARGE SCALE GENOMIC DNA]</scope>
    <source>
        <strain evidence="1 2">CBA7301</strain>
    </source>
</reference>
<organism evidence="1 2">
    <name type="scientific">Bacteroides faecium</name>
    <dbReference type="NCBI Taxonomy" id="2715212"/>
    <lineage>
        <taxon>Bacteria</taxon>
        <taxon>Pseudomonadati</taxon>
        <taxon>Bacteroidota</taxon>
        <taxon>Bacteroidia</taxon>
        <taxon>Bacteroidales</taxon>
        <taxon>Bacteroidaceae</taxon>
        <taxon>Bacteroides</taxon>
    </lineage>
</organism>
<accession>A0A6H0KVE4</accession>
<gene>
    <name evidence="1" type="ORF">BacF7301_07310</name>
</gene>
<keyword evidence="2" id="KW-1185">Reference proteome</keyword>
<proteinExistence type="predicted"/>
<evidence type="ECO:0000313" key="2">
    <source>
        <dbReference type="Proteomes" id="UP000501780"/>
    </source>
</evidence>
<evidence type="ECO:0000313" key="1">
    <source>
        <dbReference type="EMBL" id="QIU97444.1"/>
    </source>
</evidence>
<dbReference type="EMBL" id="CP050831">
    <property type="protein sequence ID" value="QIU97444.1"/>
    <property type="molecule type" value="Genomic_DNA"/>
</dbReference>
<dbReference type="Proteomes" id="UP000501780">
    <property type="component" value="Chromosome"/>
</dbReference>
<dbReference type="AlphaFoldDB" id="A0A6H0KVE4"/>
<name>A0A6H0KVE4_9BACE</name>